<evidence type="ECO:0000256" key="1">
    <source>
        <dbReference type="PROSITE-ProRule" id="PRU00047"/>
    </source>
</evidence>
<dbReference type="OrthoDB" id="8930638at2759"/>
<proteinExistence type="predicted"/>
<dbReference type="PANTHER" id="PTHR46888">
    <property type="entry name" value="ZINC KNUCKLE DOMAINCONTAINING PROTEIN-RELATED"/>
    <property type="match status" value="1"/>
</dbReference>
<dbReference type="Pfam" id="PF02023">
    <property type="entry name" value="SCAN"/>
    <property type="match status" value="1"/>
</dbReference>
<reference evidence="4" key="1">
    <citation type="submission" date="2021-02" db="EMBL/GenBank/DDBJ databases">
        <title>Comparative genomics reveals that relaxation of natural selection precedes convergent phenotypic evolution of cavefish.</title>
        <authorList>
            <person name="Peng Z."/>
        </authorList>
    </citation>
    <scope>NUCLEOTIDE SEQUENCE</scope>
    <source>
        <tissue evidence="4">Muscle</tissue>
    </source>
</reference>
<keyword evidence="1" id="KW-0863">Zinc-finger</keyword>
<accession>A0A9W8CC09</accession>
<dbReference type="InterPro" id="IPR003309">
    <property type="entry name" value="SCAN_dom"/>
</dbReference>
<dbReference type="PANTHER" id="PTHR46888:SF1">
    <property type="entry name" value="RIBONUCLEASE H"/>
    <property type="match status" value="1"/>
</dbReference>
<feature type="domain" description="CCHC-type" evidence="2">
    <location>
        <begin position="319"/>
        <end position="333"/>
    </location>
</feature>
<gene>
    <name evidence="4" type="ORF">IRJ41_004849</name>
</gene>
<dbReference type="PROSITE" id="PS50804">
    <property type="entry name" value="SCAN_BOX"/>
    <property type="match status" value="1"/>
</dbReference>
<dbReference type="PROSITE" id="PS50158">
    <property type="entry name" value="ZF_CCHC"/>
    <property type="match status" value="1"/>
</dbReference>
<dbReference type="AlphaFoldDB" id="A0A9W8CC09"/>
<dbReference type="SMART" id="SM00343">
    <property type="entry name" value="ZnF_C2HC"/>
    <property type="match status" value="1"/>
</dbReference>
<evidence type="ECO:0000313" key="4">
    <source>
        <dbReference type="EMBL" id="KAI7813943.1"/>
    </source>
</evidence>
<dbReference type="InterPro" id="IPR036875">
    <property type="entry name" value="Znf_CCHC_sf"/>
</dbReference>
<dbReference type="InterPro" id="IPR038269">
    <property type="entry name" value="SCAN_sf"/>
</dbReference>
<dbReference type="Proteomes" id="UP001059041">
    <property type="component" value="Linkage Group LG1"/>
</dbReference>
<evidence type="ECO:0000259" key="2">
    <source>
        <dbReference type="PROSITE" id="PS50158"/>
    </source>
</evidence>
<dbReference type="Pfam" id="PF00098">
    <property type="entry name" value="zf-CCHC"/>
    <property type="match status" value="1"/>
</dbReference>
<keyword evidence="5" id="KW-1185">Reference proteome</keyword>
<keyword evidence="1" id="KW-0862">Zinc</keyword>
<name>A0A9W8CC09_TRIRA</name>
<dbReference type="Gene3D" id="1.10.4020.10">
    <property type="entry name" value="DNA breaking-rejoining enzymes"/>
    <property type="match status" value="1"/>
</dbReference>
<feature type="domain" description="SCAN box" evidence="3">
    <location>
        <begin position="153"/>
        <end position="230"/>
    </location>
</feature>
<dbReference type="GO" id="GO:0008270">
    <property type="term" value="F:zinc ion binding"/>
    <property type="evidence" value="ECO:0007669"/>
    <property type="project" value="UniProtKB-KW"/>
</dbReference>
<evidence type="ECO:0000259" key="3">
    <source>
        <dbReference type="PROSITE" id="PS50804"/>
    </source>
</evidence>
<keyword evidence="1" id="KW-0479">Metal-binding</keyword>
<dbReference type="GO" id="GO:0003676">
    <property type="term" value="F:nucleic acid binding"/>
    <property type="evidence" value="ECO:0007669"/>
    <property type="project" value="InterPro"/>
</dbReference>
<dbReference type="EMBL" id="JAFHDT010000001">
    <property type="protein sequence ID" value="KAI7813943.1"/>
    <property type="molecule type" value="Genomic_DNA"/>
</dbReference>
<dbReference type="SUPFAM" id="SSF47353">
    <property type="entry name" value="Retrovirus capsid dimerization domain-like"/>
    <property type="match status" value="1"/>
</dbReference>
<dbReference type="InterPro" id="IPR001878">
    <property type="entry name" value="Znf_CCHC"/>
</dbReference>
<organism evidence="4 5">
    <name type="scientific">Triplophysa rosa</name>
    <name type="common">Cave loach</name>
    <dbReference type="NCBI Taxonomy" id="992332"/>
    <lineage>
        <taxon>Eukaryota</taxon>
        <taxon>Metazoa</taxon>
        <taxon>Chordata</taxon>
        <taxon>Craniata</taxon>
        <taxon>Vertebrata</taxon>
        <taxon>Euteleostomi</taxon>
        <taxon>Actinopterygii</taxon>
        <taxon>Neopterygii</taxon>
        <taxon>Teleostei</taxon>
        <taxon>Ostariophysi</taxon>
        <taxon>Cypriniformes</taxon>
        <taxon>Nemacheilidae</taxon>
        <taxon>Triplophysa</taxon>
    </lineage>
</organism>
<dbReference type="SMART" id="SM00431">
    <property type="entry name" value="SCAN"/>
    <property type="match status" value="1"/>
</dbReference>
<sequence length="360" mass="39423">MQTPPTTLFADVIQALAGLHQEHHQALLDLQKEQEKRFQLLLQAQTDDRELFRGWITHQGHSEGAPSAVGPSAPLLLHKMGPQDDPEAFLELFERSAEVSGWLRDSWAARLIPLLSGEAQLAAQQLPVQNLRSYADLRKAILQRVGLTREQQRQRFRSLELGDGGQPFVFAQRLRDACRKWLLDDDGDVDTIVERVVLEQFVGRLPTETAQWVQCHRPASLSQAVQLAEDHMAACRGVGEPQNSPLSFFPVPRSRPVPQAAAQARGGPGSRFLPNVKATLRRGEASGTSTSSPFIPASSRQSLGLLPATGAAGRPGPACWRCGDPGHLIKRCPVMEVGAVIRIPDAPRAALDQAGLYQIP</sequence>
<evidence type="ECO:0000313" key="5">
    <source>
        <dbReference type="Proteomes" id="UP001059041"/>
    </source>
</evidence>
<dbReference type="SUPFAM" id="SSF57756">
    <property type="entry name" value="Retrovirus zinc finger-like domains"/>
    <property type="match status" value="1"/>
</dbReference>
<comment type="caution">
    <text evidence="4">The sequence shown here is derived from an EMBL/GenBank/DDBJ whole genome shotgun (WGS) entry which is preliminary data.</text>
</comment>
<protein>
    <submittedName>
        <fullName evidence="4">SCAN domain-containing protein SCAND2P</fullName>
    </submittedName>
</protein>